<sequence length="189" mass="20042">MSAQLTAGLPDDDFLSDGLLTKRVLRASALAALAPVGNELLWDLGAGTGSIGIEWCRLSDDNRAVAVERNAERLERIGANAARHDVADRLSIVPGDTTEVLERLPRPDAVFVGGGVTQAVLDASWAALRCGGRLVVHSVTADSDALLLAAYRRHGGELIRVMVETAEPIGRFVGFKPARAVTAWAAIHD</sequence>
<keyword evidence="4 6" id="KW-0808">Transferase</keyword>
<dbReference type="GO" id="GO:0009236">
    <property type="term" value="P:cobalamin biosynthetic process"/>
    <property type="evidence" value="ECO:0007669"/>
    <property type="project" value="UniProtKB-UniPathway"/>
</dbReference>
<reference evidence="6 7" key="1">
    <citation type="submission" date="2018-02" db="EMBL/GenBank/DDBJ databases">
        <authorList>
            <person name="Cohen D.B."/>
            <person name="Kent A.D."/>
        </authorList>
    </citation>
    <scope>NUCLEOTIDE SEQUENCE [LARGE SCALE GENOMIC DNA]</scope>
    <source>
        <strain evidence="6">1</strain>
    </source>
</reference>
<name>A0A2N9JLA6_9ACTN</name>
<dbReference type="RefSeq" id="WP_105187038.1">
    <property type="nucleotide sequence ID" value="NZ_BAAAGO010000009.1"/>
</dbReference>
<proteinExistence type="predicted"/>
<dbReference type="InterPro" id="IPR050714">
    <property type="entry name" value="Cobalamin_biosynth_MTase"/>
</dbReference>
<dbReference type="GO" id="GO:0046025">
    <property type="term" value="F:precorrin-6Y C5,15-methyltransferase (decarboxylating) activity"/>
    <property type="evidence" value="ECO:0007669"/>
    <property type="project" value="UniProtKB-EC"/>
</dbReference>
<dbReference type="UniPathway" id="UPA00148"/>
<protein>
    <submittedName>
        <fullName evidence="6">Precorrin-6Y C(5,15)-methyltransferase [decarboxylating]</fullName>
        <ecNumber evidence="6">2.1.1.132</ecNumber>
    </submittedName>
</protein>
<dbReference type="GO" id="GO:0008276">
    <property type="term" value="F:protein methyltransferase activity"/>
    <property type="evidence" value="ECO:0007669"/>
    <property type="project" value="InterPro"/>
</dbReference>
<accession>A0A2N9JLA6</accession>
<evidence type="ECO:0000256" key="3">
    <source>
        <dbReference type="ARBA" id="ARBA00022603"/>
    </source>
</evidence>
<dbReference type="Proteomes" id="UP000238164">
    <property type="component" value="Chromosome 1"/>
</dbReference>
<dbReference type="CDD" id="cd02440">
    <property type="entry name" value="AdoMet_MTases"/>
    <property type="match status" value="1"/>
</dbReference>
<dbReference type="Gene3D" id="3.40.50.150">
    <property type="entry name" value="Vaccinia Virus protein VP39"/>
    <property type="match status" value="1"/>
</dbReference>
<evidence type="ECO:0000256" key="4">
    <source>
        <dbReference type="ARBA" id="ARBA00022679"/>
    </source>
</evidence>
<evidence type="ECO:0000256" key="5">
    <source>
        <dbReference type="ARBA" id="ARBA00022691"/>
    </source>
</evidence>
<keyword evidence="2" id="KW-0169">Cobalamin biosynthesis</keyword>
<dbReference type="OrthoDB" id="9787825at2"/>
<dbReference type="EC" id="2.1.1.132" evidence="6"/>
<evidence type="ECO:0000256" key="1">
    <source>
        <dbReference type="ARBA" id="ARBA00004953"/>
    </source>
</evidence>
<keyword evidence="5" id="KW-0949">S-adenosyl-L-methionine</keyword>
<dbReference type="PANTHER" id="PTHR43182:SF1">
    <property type="entry name" value="COBALT-PRECORRIN-7 C(5)-METHYLTRANSFERASE"/>
    <property type="match status" value="1"/>
</dbReference>
<gene>
    <name evidence="6" type="ORF">MPLG2_3526</name>
</gene>
<dbReference type="KEGG" id="mgg:MPLG2_3526"/>
<keyword evidence="3 6" id="KW-0489">Methyltransferase</keyword>
<dbReference type="InterPro" id="IPR029063">
    <property type="entry name" value="SAM-dependent_MTases_sf"/>
</dbReference>
<dbReference type="PANTHER" id="PTHR43182">
    <property type="entry name" value="COBALT-PRECORRIN-6B C(15)-METHYLTRANSFERASE (DECARBOXYLATING)"/>
    <property type="match status" value="1"/>
</dbReference>
<dbReference type="NCBIfam" id="TIGR02469">
    <property type="entry name" value="CbiT"/>
    <property type="match status" value="1"/>
</dbReference>
<evidence type="ECO:0000256" key="2">
    <source>
        <dbReference type="ARBA" id="ARBA00022573"/>
    </source>
</evidence>
<evidence type="ECO:0000313" key="7">
    <source>
        <dbReference type="Proteomes" id="UP000238164"/>
    </source>
</evidence>
<dbReference type="AlphaFoldDB" id="A0A2N9JLA6"/>
<dbReference type="GO" id="GO:0032259">
    <property type="term" value="P:methylation"/>
    <property type="evidence" value="ECO:0007669"/>
    <property type="project" value="UniProtKB-KW"/>
</dbReference>
<dbReference type="SUPFAM" id="SSF53335">
    <property type="entry name" value="S-adenosyl-L-methionine-dependent methyltransferases"/>
    <property type="match status" value="1"/>
</dbReference>
<organism evidence="6 7">
    <name type="scientific">Micropruina glycogenica</name>
    <dbReference type="NCBI Taxonomy" id="75385"/>
    <lineage>
        <taxon>Bacteria</taxon>
        <taxon>Bacillati</taxon>
        <taxon>Actinomycetota</taxon>
        <taxon>Actinomycetes</taxon>
        <taxon>Propionibacteriales</taxon>
        <taxon>Nocardioidaceae</taxon>
        <taxon>Micropruina</taxon>
    </lineage>
</organism>
<dbReference type="InterPro" id="IPR014008">
    <property type="entry name" value="Cbl_synth_MTase_CbiT"/>
</dbReference>
<evidence type="ECO:0000313" key="6">
    <source>
        <dbReference type="EMBL" id="SPD88556.1"/>
    </source>
</evidence>
<dbReference type="EMBL" id="LT985188">
    <property type="protein sequence ID" value="SPD88556.1"/>
    <property type="molecule type" value="Genomic_DNA"/>
</dbReference>
<keyword evidence="7" id="KW-1185">Reference proteome</keyword>
<comment type="pathway">
    <text evidence="1">Cofactor biosynthesis; adenosylcobalamin biosynthesis.</text>
</comment>